<proteinExistence type="predicted"/>
<comment type="caution">
    <text evidence="2">The sequence shown here is derived from an EMBL/GenBank/DDBJ whole genome shotgun (WGS) entry which is preliminary data.</text>
</comment>
<gene>
    <name evidence="2" type="ORF">BN13_1080029</name>
</gene>
<keyword evidence="1" id="KW-0472">Membrane</keyword>
<keyword evidence="3" id="KW-1185">Reference proteome</keyword>
<dbReference type="RefSeq" id="WP_235434067.1">
    <property type="nucleotide sequence ID" value="NZ_HF571038.1"/>
</dbReference>
<dbReference type="EMBL" id="CAJC01000011">
    <property type="protein sequence ID" value="CCI51556.1"/>
    <property type="molecule type" value="Genomic_DNA"/>
</dbReference>
<evidence type="ECO:0000256" key="1">
    <source>
        <dbReference type="SAM" id="Phobius"/>
    </source>
</evidence>
<accession>A0A077M315</accession>
<protein>
    <submittedName>
        <fullName evidence="2">Histidine triad (HIT) protein</fullName>
    </submittedName>
</protein>
<dbReference type="STRING" id="1193518.BN13_1080029"/>
<reference evidence="2 3" key="1">
    <citation type="journal article" date="2013" name="ISME J.">
        <title>A metabolic model for members of the genus Tetrasphaera involved in enhanced biological phosphorus removal.</title>
        <authorList>
            <person name="Kristiansen R."/>
            <person name="Nguyen H.T.T."/>
            <person name="Saunders A.M."/>
            <person name="Nielsen J.L."/>
            <person name="Wimmer R."/>
            <person name="Le V.Q."/>
            <person name="McIlroy S.J."/>
            <person name="Petrovski S."/>
            <person name="Seviour R.J."/>
            <person name="Calteau A."/>
            <person name="Nielsen K.L."/>
            <person name="Nielsen P.H."/>
        </authorList>
    </citation>
    <scope>NUCLEOTIDE SEQUENCE [LARGE SCALE GENOMIC DNA]</scope>
    <source>
        <strain evidence="2 3">Ben 74</strain>
    </source>
</reference>
<evidence type="ECO:0000313" key="2">
    <source>
        <dbReference type="EMBL" id="CCI51556.1"/>
    </source>
</evidence>
<name>A0A077M315_9MICO</name>
<evidence type="ECO:0000313" key="3">
    <source>
        <dbReference type="Proteomes" id="UP000035720"/>
    </source>
</evidence>
<dbReference type="Proteomes" id="UP000035720">
    <property type="component" value="Unassembled WGS sequence"/>
</dbReference>
<keyword evidence="1" id="KW-1133">Transmembrane helix</keyword>
<keyword evidence="1" id="KW-0812">Transmembrane</keyword>
<organism evidence="2 3">
    <name type="scientific">Nostocoides jenkinsii Ben 74</name>
    <dbReference type="NCBI Taxonomy" id="1193518"/>
    <lineage>
        <taxon>Bacteria</taxon>
        <taxon>Bacillati</taxon>
        <taxon>Actinomycetota</taxon>
        <taxon>Actinomycetes</taxon>
        <taxon>Micrococcales</taxon>
        <taxon>Intrasporangiaceae</taxon>
        <taxon>Nostocoides</taxon>
    </lineage>
</organism>
<feature type="transmembrane region" description="Helical" evidence="1">
    <location>
        <begin position="56"/>
        <end position="75"/>
    </location>
</feature>
<feature type="transmembrane region" description="Helical" evidence="1">
    <location>
        <begin position="133"/>
        <end position="156"/>
    </location>
</feature>
<sequence length="161" mass="18215">MTDSGVPCREDLHKHLDFIQAVVTRMAGASANAKAWLLPVVTATYGYALTKNAESIALLGIGAVLLFLFLDVNYLRQEKAYRRLYDAVAKGTKTVPLFSLDPSDADDPIPEHLEWRERARRLRRRWFPEWRTWASWSIAPFYGSLLVVGLVIIIRLCAVSP</sequence>
<dbReference type="AlphaFoldDB" id="A0A077M315"/>